<dbReference type="Proteomes" id="UP001224926">
    <property type="component" value="Chromosome"/>
</dbReference>
<name>A0AAF0T2Z7_9EURY</name>
<evidence type="ECO:0000256" key="1">
    <source>
        <dbReference type="SAM" id="MobiDB-lite"/>
    </source>
</evidence>
<accession>A0AAF0T2Z7</accession>
<reference evidence="2 3" key="1">
    <citation type="submission" date="2022-07" db="EMBL/GenBank/DDBJ databases">
        <title>Two temperate virus in Haloterrigena jeotgali A29.</title>
        <authorList>
            <person name="Deng X."/>
        </authorList>
    </citation>
    <scope>NUCLEOTIDE SEQUENCE [LARGE SCALE GENOMIC DNA]</scope>
    <source>
        <strain evidence="2 3">A29</strain>
    </source>
</reference>
<gene>
    <name evidence="2" type="ORF">NP511_09235</name>
</gene>
<keyword evidence="3" id="KW-1185">Reference proteome</keyword>
<dbReference type="GeneID" id="84214122"/>
<organism evidence="2 3">
    <name type="scientific">Natrinema thermotolerans</name>
    <dbReference type="NCBI Taxonomy" id="121872"/>
    <lineage>
        <taxon>Archaea</taxon>
        <taxon>Methanobacteriati</taxon>
        <taxon>Methanobacteriota</taxon>
        <taxon>Stenosarchaea group</taxon>
        <taxon>Halobacteria</taxon>
        <taxon>Halobacteriales</taxon>
        <taxon>Natrialbaceae</taxon>
        <taxon>Natrinema</taxon>
    </lineage>
</organism>
<evidence type="ECO:0000313" key="2">
    <source>
        <dbReference type="EMBL" id="WMT09795.1"/>
    </source>
</evidence>
<dbReference type="RefSeq" id="WP_049965422.1">
    <property type="nucleotide sequence ID" value="NZ_CP101873.1"/>
</dbReference>
<protein>
    <submittedName>
        <fullName evidence="2">Uncharacterized protein</fullName>
    </submittedName>
</protein>
<feature type="region of interest" description="Disordered" evidence="1">
    <location>
        <begin position="1"/>
        <end position="20"/>
    </location>
</feature>
<sequence>MRREREPAPDADETIRSQLNADSVETVATIASEGLEKWAKSGNDPTILRGAELTWKTPGGGTETGFVGAVADR</sequence>
<evidence type="ECO:0000313" key="3">
    <source>
        <dbReference type="Proteomes" id="UP001224926"/>
    </source>
</evidence>
<proteinExistence type="predicted"/>
<dbReference type="AlphaFoldDB" id="A0AAF0T2Z7"/>
<dbReference type="EMBL" id="CP101873">
    <property type="protein sequence ID" value="WMT09795.1"/>
    <property type="molecule type" value="Genomic_DNA"/>
</dbReference>